<keyword evidence="2" id="KW-1133">Transmembrane helix</keyword>
<feature type="compositionally biased region" description="Polar residues" evidence="1">
    <location>
        <begin position="537"/>
        <end position="550"/>
    </location>
</feature>
<dbReference type="PANTHER" id="PTHR16209:SF5">
    <property type="entry name" value="WW DOMAIN-BINDING PROTEIN 1"/>
    <property type="match status" value="1"/>
</dbReference>
<feature type="region of interest" description="Disordered" evidence="1">
    <location>
        <begin position="455"/>
        <end position="496"/>
    </location>
</feature>
<feature type="region of interest" description="Disordered" evidence="1">
    <location>
        <begin position="391"/>
        <end position="437"/>
    </location>
</feature>
<dbReference type="AlphaFoldDB" id="A0A3B3DWN4"/>
<evidence type="ECO:0000256" key="2">
    <source>
        <dbReference type="SAM" id="Phobius"/>
    </source>
</evidence>
<reference evidence="3" key="1">
    <citation type="submission" date="2025-05" db="UniProtKB">
        <authorList>
            <consortium name="Ensembl"/>
        </authorList>
    </citation>
    <scope>IDENTIFICATION</scope>
</reference>
<organism evidence="3 4">
    <name type="scientific">Oryzias melastigma</name>
    <name type="common">Marine medaka</name>
    <dbReference type="NCBI Taxonomy" id="30732"/>
    <lineage>
        <taxon>Eukaryota</taxon>
        <taxon>Metazoa</taxon>
        <taxon>Chordata</taxon>
        <taxon>Craniata</taxon>
        <taxon>Vertebrata</taxon>
        <taxon>Euteleostomi</taxon>
        <taxon>Actinopterygii</taxon>
        <taxon>Neopterygii</taxon>
        <taxon>Teleostei</taxon>
        <taxon>Neoteleostei</taxon>
        <taxon>Acanthomorphata</taxon>
        <taxon>Ovalentaria</taxon>
        <taxon>Atherinomorphae</taxon>
        <taxon>Beloniformes</taxon>
        <taxon>Adrianichthyidae</taxon>
        <taxon>Oryziinae</taxon>
        <taxon>Oryzias</taxon>
    </lineage>
</organism>
<dbReference type="KEGG" id="oml:112156383"/>
<sequence length="761" mass="80141">MEYHSGGSLPLLGRPRYCPGTNANGEYLCETGHCCGETGCCTYYYELWWFWLLWTVLILFSCCCAYRHRRAKLRVQQQQRQREISLLAYHGANSFPSSMLDLSFLASLKLPSYEEVAAQPSTPPPPYSSVFTTPRYPQPPRAADPHLLTQHDPLLHRPLSDGPSSLSSDNSSSCSCDSCCPSSPCSSSLSAPVTYETDTSHASTPSEATPITLDVTMETITAAVSCLGENKVPFAALGATATADVRDPEAAGAEEPQAKKSPPPLKTVTVAVVTRAASPQLLPSPGPELALPIGTISPTMQQLDIALRSPVVAGSSFSCSTIAEAVPPSIQVISVDSIAPTDNPSDGSRGVRALENLTLTRTFHPASAPCTPTSVPANDVGRTLALNTVSASLASPDQDRGPSTPTKLSHDQEPPLPHPSDPEPTNRGQDSNPQPVLGSFIKPILISKPTHLQISPGLEPANISPPTDSQSPELSSGSGLVCSSPGLYQRSGPDAGSGSLRDLTVVLDLSGLSAVPTEPPEVALVPLLPSEAGLRPSSGSGPTLRSSLVSTPVPAGPEPSSLSCPAITIESEASFCASPLAVLSPSSPRSLACLPAPTLLLDPLTSLNQSDRGGSSGHASSLSPSPRATQSPPKQTVFSPCVDVFEPGPPSFDEEERDERGNEDEDEDMGADESQYRHRRLTGDSGIEVCRCRVEDEDDEEEDEEDKKEESRRGEGVSTDVHDSMDCPARGQMSPAEALTLCTAAPTTTDGGKVVIVMETA</sequence>
<dbReference type="InterPro" id="IPR021684">
    <property type="entry name" value="WBP1-like"/>
</dbReference>
<feature type="compositionally biased region" description="Basic and acidic residues" evidence="1">
    <location>
        <begin position="708"/>
        <end position="725"/>
    </location>
</feature>
<feature type="transmembrane region" description="Helical" evidence="2">
    <location>
        <begin position="86"/>
        <end position="106"/>
    </location>
</feature>
<feature type="compositionally biased region" description="Polar residues" evidence="1">
    <location>
        <begin position="626"/>
        <end position="638"/>
    </location>
</feature>
<feature type="compositionally biased region" description="Acidic residues" evidence="1">
    <location>
        <begin position="695"/>
        <end position="707"/>
    </location>
</feature>
<dbReference type="OrthoDB" id="9907279at2759"/>
<dbReference type="RefSeq" id="XP_024144401.1">
    <property type="nucleotide sequence ID" value="XM_024288633.2"/>
</dbReference>
<dbReference type="InterPro" id="IPR051994">
    <property type="entry name" value="WW_domain-binding"/>
</dbReference>
<keyword evidence="4" id="KW-1185">Reference proteome</keyword>
<keyword evidence="2" id="KW-0812">Transmembrane</keyword>
<dbReference type="GeneID" id="112156383"/>
<feature type="compositionally biased region" description="Acidic residues" evidence="1">
    <location>
        <begin position="652"/>
        <end position="671"/>
    </location>
</feature>
<dbReference type="PANTHER" id="PTHR16209">
    <property type="entry name" value="VESICULAR, OVEREXPRESSED IN CANCER, PROSURVIVAL PROTEIN 1"/>
    <property type="match status" value="1"/>
</dbReference>
<feature type="transmembrane region" description="Helical" evidence="2">
    <location>
        <begin position="48"/>
        <end position="66"/>
    </location>
</feature>
<dbReference type="GeneTree" id="ENSGT00950000183109"/>
<dbReference type="Pfam" id="PF11669">
    <property type="entry name" value="WBP-1"/>
    <property type="match status" value="1"/>
</dbReference>
<feature type="compositionally biased region" description="Polar residues" evidence="1">
    <location>
        <begin position="464"/>
        <end position="478"/>
    </location>
</feature>
<protein>
    <submittedName>
        <fullName evidence="3">Si:ch73-290k24.6</fullName>
    </submittedName>
</protein>
<dbReference type="Ensembl" id="ENSOMET00000028707.1">
    <property type="protein sequence ID" value="ENSOMEP00000019448.1"/>
    <property type="gene ID" value="ENSOMEG00000021275.1"/>
</dbReference>
<dbReference type="STRING" id="30732.ENSOMEP00000019448"/>
<evidence type="ECO:0000313" key="3">
    <source>
        <dbReference type="Ensembl" id="ENSOMEP00000034567.1"/>
    </source>
</evidence>
<feature type="region of interest" description="Disordered" evidence="1">
    <location>
        <begin position="534"/>
        <end position="561"/>
    </location>
</feature>
<dbReference type="PaxDb" id="30732-ENSOMEP00000019448"/>
<accession>A0A3B3DWN4</accession>
<feature type="region of interest" description="Disordered" evidence="1">
    <location>
        <begin position="605"/>
        <end position="731"/>
    </location>
</feature>
<keyword evidence="2" id="KW-0472">Membrane</keyword>
<proteinExistence type="predicted"/>
<evidence type="ECO:0000256" key="1">
    <source>
        <dbReference type="SAM" id="MobiDB-lite"/>
    </source>
</evidence>
<feature type="compositionally biased region" description="Polar residues" evidence="1">
    <location>
        <begin position="391"/>
        <end position="407"/>
    </location>
</feature>
<dbReference type="Proteomes" id="UP000261560">
    <property type="component" value="Unplaced"/>
</dbReference>
<dbReference type="RefSeq" id="XP_024144402.1">
    <property type="nucleotide sequence ID" value="XM_024288634.2"/>
</dbReference>
<dbReference type="Ensembl" id="ENSOMET00000028691.1">
    <property type="protein sequence ID" value="ENSOMEP00000034567.1"/>
    <property type="gene ID" value="ENSOMEG00000021275.1"/>
</dbReference>
<evidence type="ECO:0000313" key="4">
    <source>
        <dbReference type="Proteomes" id="UP000261560"/>
    </source>
</evidence>
<name>A0A3B3DWN4_ORYME</name>